<dbReference type="GO" id="GO:0006085">
    <property type="term" value="P:acetyl-CoA biosynthetic process"/>
    <property type="evidence" value="ECO:0007669"/>
    <property type="project" value="TreeGrafter"/>
</dbReference>
<feature type="domain" description="AMP-dependent synthetase/ligase" evidence="2">
    <location>
        <begin position="94"/>
        <end position="183"/>
    </location>
</feature>
<dbReference type="EMBL" id="UINC01155943">
    <property type="protein sequence ID" value="SVD52087.1"/>
    <property type="molecule type" value="Genomic_DNA"/>
</dbReference>
<organism evidence="4">
    <name type="scientific">marine metagenome</name>
    <dbReference type="NCBI Taxonomy" id="408172"/>
    <lineage>
        <taxon>unclassified sequences</taxon>
        <taxon>metagenomes</taxon>
        <taxon>ecological metagenomes</taxon>
    </lineage>
</organism>
<dbReference type="InterPro" id="IPR032387">
    <property type="entry name" value="ACAS_N"/>
</dbReference>
<name>A0A382VZY6_9ZZZZ</name>
<dbReference type="GO" id="GO:0005829">
    <property type="term" value="C:cytosol"/>
    <property type="evidence" value="ECO:0007669"/>
    <property type="project" value="TreeGrafter"/>
</dbReference>
<evidence type="ECO:0000259" key="3">
    <source>
        <dbReference type="Pfam" id="PF16177"/>
    </source>
</evidence>
<evidence type="ECO:0008006" key="5">
    <source>
        <dbReference type="Google" id="ProtNLM"/>
    </source>
</evidence>
<protein>
    <recommendedName>
        <fullName evidence="5">AMP-dependent synthetase/ligase domain-containing protein</fullName>
    </recommendedName>
</protein>
<gene>
    <name evidence="4" type="ORF">METZ01_LOCUS404941</name>
</gene>
<reference evidence="4" key="1">
    <citation type="submission" date="2018-05" db="EMBL/GenBank/DDBJ databases">
        <authorList>
            <person name="Lanie J.A."/>
            <person name="Ng W.-L."/>
            <person name="Kazmierczak K.M."/>
            <person name="Andrzejewski T.M."/>
            <person name="Davidsen T.M."/>
            <person name="Wayne K.J."/>
            <person name="Tettelin H."/>
            <person name="Glass J.I."/>
            <person name="Rusch D."/>
            <person name="Podicherti R."/>
            <person name="Tsui H.-C.T."/>
            <person name="Winkler M.E."/>
        </authorList>
    </citation>
    <scope>NUCLEOTIDE SEQUENCE</scope>
</reference>
<dbReference type="SUPFAM" id="SSF56801">
    <property type="entry name" value="Acetyl-CoA synthetase-like"/>
    <property type="match status" value="1"/>
</dbReference>
<proteinExistence type="inferred from homology"/>
<dbReference type="AlphaFoldDB" id="A0A382VZY6"/>
<feature type="domain" description="Acetyl-coenzyme A synthetase N-terminal" evidence="3">
    <location>
        <begin position="33"/>
        <end position="85"/>
    </location>
</feature>
<dbReference type="Pfam" id="PF00501">
    <property type="entry name" value="AMP-binding"/>
    <property type="match status" value="1"/>
</dbReference>
<evidence type="ECO:0000256" key="1">
    <source>
        <dbReference type="ARBA" id="ARBA00006432"/>
    </source>
</evidence>
<sequence>MSVERRGLDVLLTEDRRFPPPAQFVNGAEISDRELYDLAAQDRLTFWESWAEKLDWFEKWHTVLDWKPPHAKWFVGGKLNVSHNCLDRHLKGPRRNKAALIWEGEPGDTKVYTYWSLHREVCQFANALKGLGVKKGDRVAIYLPMIPEVAIAMLACARIGAPHSVVFGGFSPESLADRINDAE</sequence>
<dbReference type="PANTHER" id="PTHR24095">
    <property type="entry name" value="ACETYL-COENZYME A SYNTHETASE"/>
    <property type="match status" value="1"/>
</dbReference>
<dbReference type="GO" id="GO:0003987">
    <property type="term" value="F:acetate-CoA ligase activity"/>
    <property type="evidence" value="ECO:0007669"/>
    <property type="project" value="TreeGrafter"/>
</dbReference>
<dbReference type="InterPro" id="IPR000873">
    <property type="entry name" value="AMP-dep_synth/lig_dom"/>
</dbReference>
<feature type="non-terminal residue" evidence="4">
    <location>
        <position position="183"/>
    </location>
</feature>
<evidence type="ECO:0000313" key="4">
    <source>
        <dbReference type="EMBL" id="SVD52087.1"/>
    </source>
</evidence>
<evidence type="ECO:0000259" key="2">
    <source>
        <dbReference type="Pfam" id="PF00501"/>
    </source>
</evidence>
<comment type="similarity">
    <text evidence="1">Belongs to the ATP-dependent AMP-binding enzyme family.</text>
</comment>
<dbReference type="Gene3D" id="3.40.50.12780">
    <property type="entry name" value="N-terminal domain of ligase-like"/>
    <property type="match status" value="1"/>
</dbReference>
<dbReference type="Pfam" id="PF16177">
    <property type="entry name" value="ACAS_N"/>
    <property type="match status" value="1"/>
</dbReference>
<accession>A0A382VZY6</accession>
<dbReference type="InterPro" id="IPR042099">
    <property type="entry name" value="ANL_N_sf"/>
</dbReference>
<dbReference type="PANTHER" id="PTHR24095:SF14">
    <property type="entry name" value="ACETYL-COENZYME A SYNTHETASE 1"/>
    <property type="match status" value="1"/>
</dbReference>